<reference evidence="1 2" key="1">
    <citation type="submission" date="2024-04" db="EMBL/GenBank/DDBJ databases">
        <title>Tritrichomonas musculus Genome.</title>
        <authorList>
            <person name="Alves-Ferreira E."/>
            <person name="Grigg M."/>
            <person name="Lorenzi H."/>
            <person name="Galac M."/>
        </authorList>
    </citation>
    <scope>NUCLEOTIDE SEQUENCE [LARGE SCALE GENOMIC DNA]</scope>
    <source>
        <strain evidence="1 2">EAF2021</strain>
    </source>
</reference>
<gene>
    <name evidence="1" type="ORF">M9Y10_009611</name>
</gene>
<sequence length="132" mass="14976">MKPDTKSVENVGGDDNADLIFQLAIDDENLEKDWEKIAKIVGNSVSPDSSKKWFEAITQINKKDRWTKTEEDILRSLIVPTQKLTNNEICEMFKNRSKKAVLIKISKIKKSPNQSNASAKLEKTSITAINKR</sequence>
<comment type="caution">
    <text evidence="1">The sequence shown here is derived from an EMBL/GenBank/DDBJ whole genome shotgun (WGS) entry which is preliminary data.</text>
</comment>
<accession>A0ABR2INT9</accession>
<evidence type="ECO:0008006" key="3">
    <source>
        <dbReference type="Google" id="ProtNLM"/>
    </source>
</evidence>
<evidence type="ECO:0000313" key="1">
    <source>
        <dbReference type="EMBL" id="KAK8866645.1"/>
    </source>
</evidence>
<dbReference type="Proteomes" id="UP001470230">
    <property type="component" value="Unassembled WGS sequence"/>
</dbReference>
<proteinExistence type="predicted"/>
<keyword evidence="2" id="KW-1185">Reference proteome</keyword>
<protein>
    <recommendedName>
        <fullName evidence="3">Myb-like domain-containing protein</fullName>
    </recommendedName>
</protein>
<name>A0ABR2INT9_9EUKA</name>
<organism evidence="1 2">
    <name type="scientific">Tritrichomonas musculus</name>
    <dbReference type="NCBI Taxonomy" id="1915356"/>
    <lineage>
        <taxon>Eukaryota</taxon>
        <taxon>Metamonada</taxon>
        <taxon>Parabasalia</taxon>
        <taxon>Tritrichomonadida</taxon>
        <taxon>Tritrichomonadidae</taxon>
        <taxon>Tritrichomonas</taxon>
    </lineage>
</organism>
<dbReference type="EMBL" id="JAPFFF010000015">
    <property type="protein sequence ID" value="KAK8866645.1"/>
    <property type="molecule type" value="Genomic_DNA"/>
</dbReference>
<evidence type="ECO:0000313" key="2">
    <source>
        <dbReference type="Proteomes" id="UP001470230"/>
    </source>
</evidence>